<dbReference type="Proteomes" id="UP001303946">
    <property type="component" value="Chromosome"/>
</dbReference>
<dbReference type="EMBL" id="CP136336">
    <property type="protein sequence ID" value="WOB06917.1"/>
    <property type="molecule type" value="Genomic_DNA"/>
</dbReference>
<reference evidence="1 2" key="1">
    <citation type="submission" date="2023-10" db="EMBL/GenBank/DDBJ databases">
        <title>Bacteria for the degradation of biodegradable plastic PBAT(Polybutylene adipate terephthalate).</title>
        <authorList>
            <person name="Weon H.-Y."/>
            <person name="Yeon J."/>
        </authorList>
    </citation>
    <scope>NUCLEOTIDE SEQUENCE [LARGE SCALE GENOMIC DNA]</scope>
    <source>
        <strain evidence="1 2">SBD 7-3</strain>
    </source>
</reference>
<evidence type="ECO:0000313" key="2">
    <source>
        <dbReference type="Proteomes" id="UP001303946"/>
    </source>
</evidence>
<keyword evidence="2" id="KW-1185">Reference proteome</keyword>
<sequence>MKRAIAEAPNFSRQPAGRVGTLLDDFLCCQVWGRTDLQTMGRSCLELAAIEANRALEAGLFASTGVPGEFPNNRMQLLVGKAIAEAILGSAPFNRHDVLQIAQDCLEDSKDYGRETWNSTPQSNYLQAINLLLLVDAFDEASELIKQARSMNTRNIKQGYGFAKLITRQRRSQSSDNPVAAAFQQAFDAIRDPSLSMQERGHPLNFQKLLIMACLGQKFMEPGIGAYSVTSSIDLIRA</sequence>
<gene>
    <name evidence="1" type="ORF">RXV79_18565</name>
</gene>
<evidence type="ECO:0000313" key="1">
    <source>
        <dbReference type="EMBL" id="WOB06917.1"/>
    </source>
</evidence>
<name>A0ABZ0CPL7_9BURK</name>
<protein>
    <submittedName>
        <fullName evidence="1">Uncharacterized protein</fullName>
    </submittedName>
</protein>
<proteinExistence type="predicted"/>
<organism evidence="1 2">
    <name type="scientific">Piscinibacter gummiphilus</name>
    <dbReference type="NCBI Taxonomy" id="946333"/>
    <lineage>
        <taxon>Bacteria</taxon>
        <taxon>Pseudomonadati</taxon>
        <taxon>Pseudomonadota</taxon>
        <taxon>Betaproteobacteria</taxon>
        <taxon>Burkholderiales</taxon>
        <taxon>Sphaerotilaceae</taxon>
        <taxon>Piscinibacter</taxon>
    </lineage>
</organism>
<dbReference type="RefSeq" id="WP_316699563.1">
    <property type="nucleotide sequence ID" value="NZ_CP136336.1"/>
</dbReference>
<accession>A0ABZ0CPL7</accession>